<feature type="region of interest" description="Disordered" evidence="1">
    <location>
        <begin position="49"/>
        <end position="70"/>
    </location>
</feature>
<reference evidence="3 4" key="1">
    <citation type="submission" date="2023-04" db="EMBL/GenBank/DDBJ databases">
        <title>Genome of Basidiobolus ranarum AG-B5.</title>
        <authorList>
            <person name="Stajich J.E."/>
            <person name="Carter-House D."/>
            <person name="Gryganskyi A."/>
        </authorList>
    </citation>
    <scope>NUCLEOTIDE SEQUENCE [LARGE SCALE GENOMIC DNA]</scope>
    <source>
        <strain evidence="3 4">AG-B5</strain>
    </source>
</reference>
<dbReference type="InterPro" id="IPR050309">
    <property type="entry name" value="Type-B_Carboxylest/Lipase"/>
</dbReference>
<name>A0ABR2VPB1_9FUNG</name>
<gene>
    <name evidence="3" type="ORF">K7432_015220</name>
</gene>
<feature type="domain" description="Carboxylesterase type B" evidence="2">
    <location>
        <begin position="12"/>
        <end position="476"/>
    </location>
</feature>
<comment type="caution">
    <text evidence="3">The sequence shown here is derived from an EMBL/GenBank/DDBJ whole genome shotgun (WGS) entry which is preliminary data.</text>
</comment>
<evidence type="ECO:0000313" key="3">
    <source>
        <dbReference type="EMBL" id="KAK9686249.1"/>
    </source>
</evidence>
<evidence type="ECO:0000259" key="2">
    <source>
        <dbReference type="Pfam" id="PF00135"/>
    </source>
</evidence>
<evidence type="ECO:0000313" key="4">
    <source>
        <dbReference type="Proteomes" id="UP001479436"/>
    </source>
</evidence>
<dbReference type="PANTHER" id="PTHR11559">
    <property type="entry name" value="CARBOXYLESTERASE"/>
    <property type="match status" value="1"/>
</dbReference>
<protein>
    <recommendedName>
        <fullName evidence="2">Carboxylesterase type B domain-containing protein</fullName>
    </recommendedName>
</protein>
<evidence type="ECO:0000256" key="1">
    <source>
        <dbReference type="SAM" id="MobiDB-lite"/>
    </source>
</evidence>
<accession>A0ABR2VPB1</accession>
<dbReference type="InterPro" id="IPR002018">
    <property type="entry name" value="CarbesteraseB"/>
</dbReference>
<organism evidence="3 4">
    <name type="scientific">Basidiobolus ranarum</name>
    <dbReference type="NCBI Taxonomy" id="34480"/>
    <lineage>
        <taxon>Eukaryota</taxon>
        <taxon>Fungi</taxon>
        <taxon>Fungi incertae sedis</taxon>
        <taxon>Zoopagomycota</taxon>
        <taxon>Entomophthoromycotina</taxon>
        <taxon>Basidiobolomycetes</taxon>
        <taxon>Basidiobolales</taxon>
        <taxon>Basidiobolaceae</taxon>
        <taxon>Basidiobolus</taxon>
    </lineage>
</organism>
<proteinExistence type="predicted"/>
<dbReference type="InterPro" id="IPR029058">
    <property type="entry name" value="AB_hydrolase_fold"/>
</dbReference>
<dbReference type="Proteomes" id="UP001479436">
    <property type="component" value="Unassembled WGS sequence"/>
</dbReference>
<dbReference type="SUPFAM" id="SSF53474">
    <property type="entry name" value="alpha/beta-Hydrolases"/>
    <property type="match status" value="1"/>
</dbReference>
<dbReference type="Gene3D" id="3.40.50.1820">
    <property type="entry name" value="alpha/beta hydrolase"/>
    <property type="match status" value="1"/>
</dbReference>
<dbReference type="Pfam" id="PF00135">
    <property type="entry name" value="COesterase"/>
    <property type="match status" value="1"/>
</dbReference>
<dbReference type="EMBL" id="JASJQH010008863">
    <property type="protein sequence ID" value="KAK9686249.1"/>
    <property type="molecule type" value="Genomic_DNA"/>
</dbReference>
<sequence length="510" mass="56790">MTSQNNPSPVDVQLPQGKYQGYAYGTHQAFYNIPYAKAPVGELRWKKPQKVQPNSEKVYDATQHGPSCPQPKSLIPTFPGIPDYVPGQDEDNCLNLNIYTPPYETKPKDGWPVMVWIHGGSLKDGSNSLALYDATNLVKRHPVLVVVINYRLNLFGFLASKELAQDSGDGTAGNYGFLDQRFAFEWVKENISSFGGDDSRICGFGESAGSVSLAHHLVISRGLFNRAILQSGGLDTLPAATIEKQQIIFDKICKHLDITGDDKVSQLRKVSSEILIEVIDKLATEMRILWVGTIDGVTIKENPRLLLQKPENIDPFVKDIIIGENTDEGTIFLAGFGKEETYRANLEATFPSGIVQKIEDLYPLDSFGGSTALAGARIFGDKIFTRPIRDDARDLAHKDSLRNIYFYRFNAPLQRTASLNLGIHHGVEIPFVFYHISHLTEAEKELSEKVTEYWVNFASHGVPNESWEPLSEGTGSSLVFESGGIMGKEAMEDDIRDPRMVFWRTLSELS</sequence>
<keyword evidence="4" id="KW-1185">Reference proteome</keyword>